<dbReference type="GO" id="GO:0017004">
    <property type="term" value="P:cytochrome complex assembly"/>
    <property type="evidence" value="ECO:0007669"/>
    <property type="project" value="UniProtKB-KW"/>
</dbReference>
<dbReference type="Pfam" id="PF00578">
    <property type="entry name" value="AhpC-TSA"/>
    <property type="match status" value="1"/>
</dbReference>
<reference evidence="6 7" key="1">
    <citation type="submission" date="2018-10" db="EMBL/GenBank/DDBJ databases">
        <title>Butyricimonas faecalis sp. nov., isolated from human faeces and emended description of the genus Butyricimonas.</title>
        <authorList>
            <person name="Le Roy T."/>
            <person name="Van der Smissen P."/>
            <person name="Paquot A."/>
            <person name="Delzenne N."/>
            <person name="Muccioli G."/>
            <person name="Collet J.-F."/>
            <person name="Cani P.D."/>
        </authorList>
    </citation>
    <scope>NUCLEOTIDE SEQUENCE [LARGE SCALE GENOMIC DNA]</scope>
    <source>
        <strain evidence="6 7">H184</strain>
    </source>
</reference>
<keyword evidence="7" id="KW-1185">Reference proteome</keyword>
<dbReference type="InterPro" id="IPR000866">
    <property type="entry name" value="AhpC/TSA"/>
</dbReference>
<dbReference type="PANTHER" id="PTHR42852">
    <property type="entry name" value="THIOL:DISULFIDE INTERCHANGE PROTEIN DSBE"/>
    <property type="match status" value="1"/>
</dbReference>
<dbReference type="InterPro" id="IPR017937">
    <property type="entry name" value="Thioredoxin_CS"/>
</dbReference>
<protein>
    <submittedName>
        <fullName evidence="6">AhpC/TSA family protein</fullName>
    </submittedName>
</protein>
<dbReference type="InterPro" id="IPR013766">
    <property type="entry name" value="Thioredoxin_domain"/>
</dbReference>
<dbReference type="KEGG" id="buy:D8S85_17635"/>
<keyword evidence="2" id="KW-0201">Cytochrome c-type biogenesis</keyword>
<evidence type="ECO:0000259" key="5">
    <source>
        <dbReference type="PROSITE" id="PS51352"/>
    </source>
</evidence>
<dbReference type="GO" id="GO:0016491">
    <property type="term" value="F:oxidoreductase activity"/>
    <property type="evidence" value="ECO:0007669"/>
    <property type="project" value="InterPro"/>
</dbReference>
<dbReference type="PANTHER" id="PTHR42852:SF6">
    <property type="entry name" value="THIOL:DISULFIDE INTERCHANGE PROTEIN DSBE"/>
    <property type="match status" value="1"/>
</dbReference>
<dbReference type="PROSITE" id="PS00194">
    <property type="entry name" value="THIOREDOXIN_1"/>
    <property type="match status" value="1"/>
</dbReference>
<dbReference type="EMBL" id="CP032819">
    <property type="protein sequence ID" value="AZS32101.1"/>
    <property type="molecule type" value="Genomic_DNA"/>
</dbReference>
<evidence type="ECO:0000256" key="2">
    <source>
        <dbReference type="ARBA" id="ARBA00022748"/>
    </source>
</evidence>
<dbReference type="GO" id="GO:0016209">
    <property type="term" value="F:antioxidant activity"/>
    <property type="evidence" value="ECO:0007669"/>
    <property type="project" value="InterPro"/>
</dbReference>
<evidence type="ECO:0000256" key="4">
    <source>
        <dbReference type="ARBA" id="ARBA00023284"/>
    </source>
</evidence>
<evidence type="ECO:0000256" key="1">
    <source>
        <dbReference type="ARBA" id="ARBA00004196"/>
    </source>
</evidence>
<dbReference type="InterPro" id="IPR036249">
    <property type="entry name" value="Thioredoxin-like_sf"/>
</dbReference>
<comment type="subcellular location">
    <subcellularLocation>
        <location evidence="1">Cell envelope</location>
    </subcellularLocation>
</comment>
<dbReference type="SUPFAM" id="SSF52833">
    <property type="entry name" value="Thioredoxin-like"/>
    <property type="match status" value="1"/>
</dbReference>
<keyword evidence="4" id="KW-0676">Redox-active center</keyword>
<proteinExistence type="predicted"/>
<sequence>MNRGIILLLFVSVLLCIGCSDTQHYKFTLRGNLEGIMDGEVALLKPFKNEVLCSTRIEGGKFELKGCLEAPGQFGLKVGERSFLVFMDGHDMRLDGAYESLSANDLKGSPANDLEREYRDLINKEYYGRQWPLLEEYKQADDAGDVKLADKVMTQVIRLEDTRYELTREFARQHPDNIFSAYASEQIGREVYRYAKGLYEVLGAKVRESQWGIALKKHVDDLVTSIEGTEVPDFTVTDEEGNKVSMSSLRGSVVVLDFWASWCGPCRKEMKSLRELYKELEGQGVRFVSISLDDSEERWKKACEEEQIPWLSALAEGGWEKSTIRKALGIESIPHIIVVDKEGKIAAKNARRNILRERLEEILNKK</sequence>
<dbReference type="CDD" id="cd02966">
    <property type="entry name" value="TlpA_like_family"/>
    <property type="match status" value="1"/>
</dbReference>
<dbReference type="PROSITE" id="PS51352">
    <property type="entry name" value="THIOREDOXIN_2"/>
    <property type="match status" value="1"/>
</dbReference>
<evidence type="ECO:0000256" key="3">
    <source>
        <dbReference type="ARBA" id="ARBA00023157"/>
    </source>
</evidence>
<dbReference type="GO" id="GO:0030313">
    <property type="term" value="C:cell envelope"/>
    <property type="evidence" value="ECO:0007669"/>
    <property type="project" value="UniProtKB-SubCell"/>
</dbReference>
<feature type="domain" description="Thioredoxin" evidence="5">
    <location>
        <begin position="225"/>
        <end position="366"/>
    </location>
</feature>
<dbReference type="InterPro" id="IPR025380">
    <property type="entry name" value="DUF4369"/>
</dbReference>
<dbReference type="InterPro" id="IPR050553">
    <property type="entry name" value="Thioredoxin_ResA/DsbE_sf"/>
</dbReference>
<dbReference type="Pfam" id="PF14289">
    <property type="entry name" value="DUF4369"/>
    <property type="match status" value="1"/>
</dbReference>
<accession>A0A3Q9IU63</accession>
<organism evidence="6 7">
    <name type="scientific">Butyricimonas faecalis</name>
    <dbReference type="NCBI Taxonomy" id="2093856"/>
    <lineage>
        <taxon>Bacteria</taxon>
        <taxon>Pseudomonadati</taxon>
        <taxon>Bacteroidota</taxon>
        <taxon>Bacteroidia</taxon>
        <taxon>Bacteroidales</taxon>
        <taxon>Odoribacteraceae</taxon>
        <taxon>Butyricimonas</taxon>
    </lineage>
</organism>
<evidence type="ECO:0000313" key="7">
    <source>
        <dbReference type="Proteomes" id="UP000270673"/>
    </source>
</evidence>
<gene>
    <name evidence="6" type="ORF">D8S85_17635</name>
</gene>
<dbReference type="Proteomes" id="UP000270673">
    <property type="component" value="Chromosome"/>
</dbReference>
<keyword evidence="3" id="KW-1015">Disulfide bond</keyword>
<dbReference type="AlphaFoldDB" id="A0A3Q9IU63"/>
<dbReference type="Gene3D" id="3.40.30.10">
    <property type="entry name" value="Glutaredoxin"/>
    <property type="match status" value="1"/>
</dbReference>
<name>A0A3Q9IU63_9BACT</name>
<evidence type="ECO:0000313" key="6">
    <source>
        <dbReference type="EMBL" id="AZS32101.1"/>
    </source>
</evidence>
<dbReference type="OrthoDB" id="9794348at2"/>